<dbReference type="InterPro" id="IPR035924">
    <property type="entry name" value="FlaG-like_sf"/>
</dbReference>
<proteinExistence type="predicted"/>
<protein>
    <submittedName>
        <fullName evidence="2">Flagellar protein FlaG</fullName>
    </submittedName>
</protein>
<dbReference type="AlphaFoldDB" id="A0A494YSG8"/>
<dbReference type="OrthoDB" id="9799867at2"/>
<keyword evidence="2" id="KW-0966">Cell projection</keyword>
<keyword evidence="2" id="KW-0282">Flagellum</keyword>
<dbReference type="NCBIfam" id="NF005834">
    <property type="entry name" value="PRK07738.1"/>
    <property type="match status" value="1"/>
</dbReference>
<dbReference type="PANTHER" id="PTHR37166">
    <property type="entry name" value="PROTEIN FLAG"/>
    <property type="match status" value="1"/>
</dbReference>
<dbReference type="SUPFAM" id="SSF160214">
    <property type="entry name" value="FlaG-like"/>
    <property type="match status" value="1"/>
</dbReference>
<name>A0A494YSG8_9BACL</name>
<keyword evidence="2" id="KW-0969">Cilium</keyword>
<sequence length="117" mass="13646">MRIELNTNSIDKVTTTSIESQSVNTENTLDTQSPIQTNEQQEISKEKLQQVVDSINEFFEINQSELKFVYHEGLEKYFVQLVNAETKEVVREIPSKKLLDVYYEMQKLIGMIVDEKI</sequence>
<dbReference type="PANTHER" id="PTHR37166:SF1">
    <property type="entry name" value="PROTEIN FLAG"/>
    <property type="match status" value="1"/>
</dbReference>
<dbReference type="Proteomes" id="UP000272238">
    <property type="component" value="Unassembled WGS sequence"/>
</dbReference>
<accession>A0A494YSG8</accession>
<dbReference type="RefSeq" id="WP_121215951.1">
    <property type="nucleotide sequence ID" value="NZ_RBZN01000078.1"/>
</dbReference>
<evidence type="ECO:0000313" key="2">
    <source>
        <dbReference type="EMBL" id="RKQ12843.1"/>
    </source>
</evidence>
<comment type="caution">
    <text evidence="2">The sequence shown here is derived from an EMBL/GenBank/DDBJ whole genome shotgun (WGS) entry which is preliminary data.</text>
</comment>
<keyword evidence="3" id="KW-1185">Reference proteome</keyword>
<dbReference type="Gene3D" id="3.30.160.170">
    <property type="entry name" value="FlaG-like"/>
    <property type="match status" value="1"/>
</dbReference>
<reference evidence="2 3" key="1">
    <citation type="journal article" date="2016" name="Antonie Van Leeuwenhoek">
        <title>Lysinibacillus endophyticus sp. nov., an indole-3-acetic acid producing endophytic bacterium isolated from corn root (Zea mays cv. Xinken-5).</title>
        <authorList>
            <person name="Yu J."/>
            <person name="Guan X."/>
            <person name="Liu C."/>
            <person name="Xiang W."/>
            <person name="Yu Z."/>
            <person name="Liu X."/>
            <person name="Wang G."/>
        </authorList>
    </citation>
    <scope>NUCLEOTIDE SEQUENCE [LARGE SCALE GENOMIC DNA]</scope>
    <source>
        <strain evidence="2 3">DSM 100506</strain>
    </source>
</reference>
<gene>
    <name evidence="2" type="primary">flaG</name>
    <name evidence="2" type="ORF">D8M03_16800</name>
</gene>
<evidence type="ECO:0000256" key="1">
    <source>
        <dbReference type="SAM" id="MobiDB-lite"/>
    </source>
</evidence>
<dbReference type="Pfam" id="PF03646">
    <property type="entry name" value="FlaG"/>
    <property type="match status" value="1"/>
</dbReference>
<dbReference type="InterPro" id="IPR005186">
    <property type="entry name" value="FlaG"/>
</dbReference>
<evidence type="ECO:0000313" key="3">
    <source>
        <dbReference type="Proteomes" id="UP000272238"/>
    </source>
</evidence>
<dbReference type="EMBL" id="RBZN01000078">
    <property type="protein sequence ID" value="RKQ12843.1"/>
    <property type="molecule type" value="Genomic_DNA"/>
</dbReference>
<organism evidence="2 3">
    <name type="scientific">Ureibacillus endophyticus</name>
    <dbReference type="NCBI Taxonomy" id="1978490"/>
    <lineage>
        <taxon>Bacteria</taxon>
        <taxon>Bacillati</taxon>
        <taxon>Bacillota</taxon>
        <taxon>Bacilli</taxon>
        <taxon>Bacillales</taxon>
        <taxon>Caryophanaceae</taxon>
        <taxon>Ureibacillus</taxon>
    </lineage>
</organism>
<feature type="region of interest" description="Disordered" evidence="1">
    <location>
        <begin position="15"/>
        <end position="40"/>
    </location>
</feature>